<keyword evidence="1" id="KW-1133">Transmembrane helix</keyword>
<evidence type="ECO:0000313" key="2">
    <source>
        <dbReference type="EMBL" id="WPL18061.1"/>
    </source>
</evidence>
<dbReference type="InterPro" id="IPR036259">
    <property type="entry name" value="MFS_trans_sf"/>
</dbReference>
<feature type="transmembrane region" description="Helical" evidence="1">
    <location>
        <begin position="308"/>
        <end position="332"/>
    </location>
</feature>
<dbReference type="SUPFAM" id="SSF103473">
    <property type="entry name" value="MFS general substrate transporter"/>
    <property type="match status" value="1"/>
</dbReference>
<feature type="transmembrane region" description="Helical" evidence="1">
    <location>
        <begin position="45"/>
        <end position="66"/>
    </location>
</feature>
<organism evidence="2 3">
    <name type="scientific">Thiorhodovibrio winogradskyi</name>
    <dbReference type="NCBI Taxonomy" id="77007"/>
    <lineage>
        <taxon>Bacteria</taxon>
        <taxon>Pseudomonadati</taxon>
        <taxon>Pseudomonadota</taxon>
        <taxon>Gammaproteobacteria</taxon>
        <taxon>Chromatiales</taxon>
        <taxon>Chromatiaceae</taxon>
        <taxon>Thiorhodovibrio</taxon>
    </lineage>
</organism>
<feature type="transmembrane region" description="Helical" evidence="1">
    <location>
        <begin position="78"/>
        <end position="100"/>
    </location>
</feature>
<feature type="transmembrane region" description="Helical" evidence="1">
    <location>
        <begin position="373"/>
        <end position="392"/>
    </location>
</feature>
<feature type="transmembrane region" description="Helical" evidence="1">
    <location>
        <begin position="145"/>
        <end position="167"/>
    </location>
</feature>
<dbReference type="RefSeq" id="WP_328983849.1">
    <property type="nucleotide sequence ID" value="NZ_CP121472.1"/>
</dbReference>
<keyword evidence="3" id="KW-1185">Reference proteome</keyword>
<dbReference type="EMBL" id="CP121472">
    <property type="protein sequence ID" value="WPL18061.1"/>
    <property type="molecule type" value="Genomic_DNA"/>
</dbReference>
<feature type="transmembrane region" description="Helical" evidence="1">
    <location>
        <begin position="253"/>
        <end position="271"/>
    </location>
</feature>
<evidence type="ECO:0000313" key="3">
    <source>
        <dbReference type="Proteomes" id="UP001432180"/>
    </source>
</evidence>
<evidence type="ECO:0000256" key="1">
    <source>
        <dbReference type="SAM" id="Phobius"/>
    </source>
</evidence>
<gene>
    <name evidence="2" type="ORF">Thiowin_03112</name>
</gene>
<sequence length="402" mass="43056">MSTQTRLRSAALQVAVIQFFFATTWVVYVVFLGELLERIGLGKEYVIWFVLLDQVIFAVTDILMGYAADRVERMVARLGPAIISVTLISCATFLLLPFAADLPDRLGLVVFTTLIVLWASTSSVLRAPPIVLLMKHAARPQAPRLAALSLLGLALGGAISPYLGIWLKSFSPYVPFAVSSLALAAATLGLIRIQRIVATLPPEVRDHGTAKPASATRIMLLLVGSLLLALGFQLHVFLNSKAQYLDFLSPADLVWVLPVFWIGFKVFAIPGSTAVRRFGAPKVMASAAFVGTAGLFGCLKAPNLEVLIISQLLTGGAWGIVFTAGIATALGLGSNGREGLVLGSWFTILSVGALFRVLLVIGGVKSDPTLATMLQWLPLLLWILAGATLFFLSKRSEQANPT</sequence>
<reference evidence="2 3" key="1">
    <citation type="journal article" date="2023" name="Microorganisms">
        <title>Thiorhodovibrio frisius and Trv. litoralis spp. nov., Two Novel Members from a Clade of Fastidious Purple Sulfur Bacteria That Exhibit Unique Red-Shifted Light-Harvesting Capabilities.</title>
        <authorList>
            <person name="Methner A."/>
            <person name="Kuzyk S.B."/>
            <person name="Petersen J."/>
            <person name="Bauer S."/>
            <person name="Brinkmann H."/>
            <person name="Sichau K."/>
            <person name="Wanner G."/>
            <person name="Wolf J."/>
            <person name="Neumann-Schaal M."/>
            <person name="Henke P."/>
            <person name="Tank M."/>
            <person name="Sproer C."/>
            <person name="Bunk B."/>
            <person name="Overmann J."/>
        </authorList>
    </citation>
    <scope>NUCLEOTIDE SEQUENCE [LARGE SCALE GENOMIC DNA]</scope>
    <source>
        <strain evidence="2 3">DSM 6702</strain>
    </source>
</reference>
<proteinExistence type="predicted"/>
<feature type="transmembrane region" description="Helical" evidence="1">
    <location>
        <begin position="173"/>
        <end position="193"/>
    </location>
</feature>
<accession>A0ABZ0SD65</accession>
<dbReference type="Gene3D" id="1.20.1250.20">
    <property type="entry name" value="MFS general substrate transporter like domains"/>
    <property type="match status" value="2"/>
</dbReference>
<name>A0ABZ0SD65_9GAMM</name>
<feature type="transmembrane region" description="Helical" evidence="1">
    <location>
        <begin position="12"/>
        <end position="33"/>
    </location>
</feature>
<feature type="transmembrane region" description="Helical" evidence="1">
    <location>
        <begin position="214"/>
        <end position="233"/>
    </location>
</feature>
<dbReference type="Proteomes" id="UP001432180">
    <property type="component" value="Chromosome"/>
</dbReference>
<feature type="transmembrane region" description="Helical" evidence="1">
    <location>
        <begin position="339"/>
        <end position="361"/>
    </location>
</feature>
<protein>
    <submittedName>
        <fullName evidence="2">Major Facilitator Superfamily protein</fullName>
    </submittedName>
</protein>
<keyword evidence="1" id="KW-0812">Transmembrane</keyword>
<feature type="transmembrane region" description="Helical" evidence="1">
    <location>
        <begin position="283"/>
        <end position="302"/>
    </location>
</feature>
<keyword evidence="1" id="KW-0472">Membrane</keyword>
<feature type="transmembrane region" description="Helical" evidence="1">
    <location>
        <begin position="106"/>
        <end position="125"/>
    </location>
</feature>